<accession>A0A172TWW3</accession>
<dbReference type="KEGG" id="fla:SY85_14935"/>
<evidence type="ECO:0008006" key="4">
    <source>
        <dbReference type="Google" id="ProtNLM"/>
    </source>
</evidence>
<sequence length="137" mass="15757">MRLFTLFALFLFLFESCAFDGDADNLILQEIVVGNFKLEQQAKSDEIQLVFQSTPEFSADVISDCKTLGYDSVNKTILVAEYVTPNDNSYYKINIIDANSKDMINACNKTEISELEYVTYLKRCKTCNVRNFSKKWK</sequence>
<dbReference type="Proteomes" id="UP000077177">
    <property type="component" value="Chromosome"/>
</dbReference>
<keyword evidence="3" id="KW-1185">Reference proteome</keyword>
<dbReference type="EMBL" id="CP011390">
    <property type="protein sequence ID" value="ANE51601.1"/>
    <property type="molecule type" value="Genomic_DNA"/>
</dbReference>
<gene>
    <name evidence="2" type="ORF">SY85_14935</name>
</gene>
<feature type="signal peptide" evidence="1">
    <location>
        <begin position="1"/>
        <end position="20"/>
    </location>
</feature>
<name>A0A172TWW3_9BACT</name>
<dbReference type="RefSeq" id="WP_066405712.1">
    <property type="nucleotide sequence ID" value="NZ_CP011390.1"/>
</dbReference>
<evidence type="ECO:0000313" key="3">
    <source>
        <dbReference type="Proteomes" id="UP000077177"/>
    </source>
</evidence>
<evidence type="ECO:0000256" key="1">
    <source>
        <dbReference type="SAM" id="SignalP"/>
    </source>
</evidence>
<protein>
    <recommendedName>
        <fullName evidence="4">Lipoprotein</fullName>
    </recommendedName>
</protein>
<keyword evidence="1" id="KW-0732">Signal</keyword>
<proteinExistence type="predicted"/>
<reference evidence="3" key="1">
    <citation type="submission" date="2015-01" db="EMBL/GenBank/DDBJ databases">
        <title>Flavisolibacter sp./LCS9/ whole genome sequencing.</title>
        <authorList>
            <person name="Kim M.K."/>
            <person name="Srinivasan S."/>
            <person name="Lee J.-J."/>
        </authorList>
    </citation>
    <scope>NUCLEOTIDE SEQUENCE [LARGE SCALE GENOMIC DNA]</scope>
    <source>
        <strain evidence="3">LCS9</strain>
    </source>
</reference>
<evidence type="ECO:0000313" key="2">
    <source>
        <dbReference type="EMBL" id="ANE51601.1"/>
    </source>
</evidence>
<feature type="chain" id="PRO_5008001282" description="Lipoprotein" evidence="1">
    <location>
        <begin position="21"/>
        <end position="137"/>
    </location>
</feature>
<dbReference type="AlphaFoldDB" id="A0A172TWW3"/>
<reference evidence="2 3" key="2">
    <citation type="journal article" date="2016" name="Int. J. Syst. Evol. Microbiol.">
        <title>Flavisolibacter tropicus sp. nov., isolated from tropical soil.</title>
        <authorList>
            <person name="Lee J.J."/>
            <person name="Kang M.S."/>
            <person name="Kim G.S."/>
            <person name="Lee C.S."/>
            <person name="Lim S."/>
            <person name="Lee J."/>
            <person name="Roh S.H."/>
            <person name="Kang H."/>
            <person name="Ha J.M."/>
            <person name="Bae S."/>
            <person name="Jung H.Y."/>
            <person name="Kim M.K."/>
        </authorList>
    </citation>
    <scope>NUCLEOTIDE SEQUENCE [LARGE SCALE GENOMIC DNA]</scope>
    <source>
        <strain evidence="2 3">LCS9</strain>
    </source>
</reference>
<organism evidence="2 3">
    <name type="scientific">Flavisolibacter tropicus</name>
    <dbReference type="NCBI Taxonomy" id="1492898"/>
    <lineage>
        <taxon>Bacteria</taxon>
        <taxon>Pseudomonadati</taxon>
        <taxon>Bacteroidota</taxon>
        <taxon>Chitinophagia</taxon>
        <taxon>Chitinophagales</taxon>
        <taxon>Chitinophagaceae</taxon>
        <taxon>Flavisolibacter</taxon>
    </lineage>
</organism>